<dbReference type="PANTHER" id="PTHR17985:SF8">
    <property type="entry name" value="TRANSPORT AND GOLGI ORGANIZATION PROTEIN 2 HOMOLOG"/>
    <property type="match status" value="1"/>
</dbReference>
<dbReference type="PANTHER" id="PTHR17985">
    <property type="entry name" value="SER/THR-RICH PROTEIN T10 IN DGCR REGION"/>
    <property type="match status" value="1"/>
</dbReference>
<dbReference type="AlphaFoldDB" id="A0A7D3Y0Q8"/>
<gene>
    <name evidence="1" type="ORF">HQR01_12020</name>
</gene>
<dbReference type="Proteomes" id="UP000504693">
    <property type="component" value="Chromosome"/>
</dbReference>
<accession>A0A7D3Y0Q8</accession>
<sequence>MCVIAFAWDHSPQFGLALIGNRDEFYARPACAAARWGDRPHIVAGRDLQEGGSWLAVSPGRGAAAVTNVREGMPQPRPLSRGSLPVRFLDEPESFLSQQSADFSDYRPFNFIGFAPGQATYLSNAKETEAKVLEPGLHHLSNGTLNAPWPKSLMLREALDAWLGAGRFDDVEPLFAALGSTRCAPDAELPDTGIGIERERALGSPFIRTPEYGTRTSSILLLDRAFRGVLIERQFDHGERHGSDNQVEIG</sequence>
<evidence type="ECO:0000313" key="1">
    <source>
        <dbReference type="EMBL" id="QKG72032.1"/>
    </source>
</evidence>
<dbReference type="InterPro" id="IPR008551">
    <property type="entry name" value="TANGO2"/>
</dbReference>
<dbReference type="EMBL" id="CP053921">
    <property type="protein sequence ID" value="QKG72032.1"/>
    <property type="molecule type" value="Genomic_DNA"/>
</dbReference>
<dbReference type="RefSeq" id="WP_173215093.1">
    <property type="nucleotide sequence ID" value="NZ_CP053921.1"/>
</dbReference>
<protein>
    <submittedName>
        <fullName evidence="1">NRDE family protein</fullName>
    </submittedName>
</protein>
<dbReference type="Pfam" id="PF05742">
    <property type="entry name" value="TANGO2"/>
    <property type="match status" value="1"/>
</dbReference>
<name>A0A7D3Y0Q8_9SPHN</name>
<evidence type="ECO:0000313" key="2">
    <source>
        <dbReference type="Proteomes" id="UP000504693"/>
    </source>
</evidence>
<organism evidence="1 2">
    <name type="scientific">Erythrobacter mangrovi</name>
    <dbReference type="NCBI Taxonomy" id="2739433"/>
    <lineage>
        <taxon>Bacteria</taxon>
        <taxon>Pseudomonadati</taxon>
        <taxon>Pseudomonadota</taxon>
        <taxon>Alphaproteobacteria</taxon>
        <taxon>Sphingomonadales</taxon>
        <taxon>Erythrobacteraceae</taxon>
        <taxon>Erythrobacter/Porphyrobacter group</taxon>
        <taxon>Erythrobacter</taxon>
    </lineage>
</organism>
<reference evidence="1 2" key="1">
    <citation type="submission" date="2020-05" db="EMBL/GenBank/DDBJ databases">
        <title>Erythrobacter mangrovi sp. nov., isolated from rhizosphere soil of mangrove plant (Kandelia candel).</title>
        <authorList>
            <person name="Ye Y.H."/>
        </authorList>
    </citation>
    <scope>NUCLEOTIDE SEQUENCE [LARGE SCALE GENOMIC DNA]</scope>
    <source>
        <strain evidence="1 2">EB310</strain>
    </source>
</reference>
<keyword evidence="2" id="KW-1185">Reference proteome</keyword>
<proteinExistence type="predicted"/>
<dbReference type="KEGG" id="emv:HQR01_12020"/>